<comment type="caution">
    <text evidence="2">The sequence shown here is derived from an EMBL/GenBank/DDBJ whole genome shotgun (WGS) entry which is preliminary data.</text>
</comment>
<protein>
    <submittedName>
        <fullName evidence="2">Uncharacterized protein</fullName>
    </submittedName>
</protein>
<keyword evidence="3" id="KW-1185">Reference proteome</keyword>
<evidence type="ECO:0000313" key="3">
    <source>
        <dbReference type="Proteomes" id="UP001499993"/>
    </source>
</evidence>
<gene>
    <name evidence="2" type="ORF">GCM10023224_13760</name>
</gene>
<feature type="region of interest" description="Disordered" evidence="1">
    <location>
        <begin position="1"/>
        <end position="55"/>
    </location>
</feature>
<proteinExistence type="predicted"/>
<organism evidence="2 3">
    <name type="scientific">Streptomonospora halophila</name>
    <dbReference type="NCBI Taxonomy" id="427369"/>
    <lineage>
        <taxon>Bacteria</taxon>
        <taxon>Bacillati</taxon>
        <taxon>Actinomycetota</taxon>
        <taxon>Actinomycetes</taxon>
        <taxon>Streptosporangiales</taxon>
        <taxon>Nocardiopsidaceae</taxon>
        <taxon>Streptomonospora</taxon>
    </lineage>
</organism>
<dbReference type="Proteomes" id="UP001499993">
    <property type="component" value="Unassembled WGS sequence"/>
</dbReference>
<feature type="compositionally biased region" description="Polar residues" evidence="1">
    <location>
        <begin position="29"/>
        <end position="40"/>
    </location>
</feature>
<evidence type="ECO:0000256" key="1">
    <source>
        <dbReference type="SAM" id="MobiDB-lite"/>
    </source>
</evidence>
<sequence>MPLPHRPDGLPRNNPVNRRGPAGTPGNDVLTQTQSAQGRVSGSAGGSALDGDRIPLTSDSRSVIRIHTSLGRLQTLKGYRRIKKTQRELLSCISVPTSEG</sequence>
<reference evidence="3" key="1">
    <citation type="journal article" date="2019" name="Int. J. Syst. Evol. Microbiol.">
        <title>The Global Catalogue of Microorganisms (GCM) 10K type strain sequencing project: providing services to taxonomists for standard genome sequencing and annotation.</title>
        <authorList>
            <consortium name="The Broad Institute Genomics Platform"/>
            <consortium name="The Broad Institute Genome Sequencing Center for Infectious Disease"/>
            <person name="Wu L."/>
            <person name="Ma J."/>
        </authorList>
    </citation>
    <scope>NUCLEOTIDE SEQUENCE [LARGE SCALE GENOMIC DNA]</scope>
    <source>
        <strain evidence="3">JCM 18123</strain>
    </source>
</reference>
<name>A0ABP9GBF7_9ACTN</name>
<dbReference type="EMBL" id="BAABIK010000005">
    <property type="protein sequence ID" value="GAA4934438.1"/>
    <property type="molecule type" value="Genomic_DNA"/>
</dbReference>
<accession>A0ABP9GBF7</accession>
<evidence type="ECO:0000313" key="2">
    <source>
        <dbReference type="EMBL" id="GAA4934438.1"/>
    </source>
</evidence>